<comment type="caution">
    <text evidence="9">The sequence shown here is derived from an EMBL/GenBank/DDBJ whole genome shotgun (WGS) entry which is preliminary data.</text>
</comment>
<dbReference type="HAMAP" id="MF_00120">
    <property type="entry name" value="GatA"/>
    <property type="match status" value="1"/>
</dbReference>
<evidence type="ECO:0000256" key="5">
    <source>
        <dbReference type="ARBA" id="ARBA00022917"/>
    </source>
</evidence>
<dbReference type="InterPro" id="IPR004412">
    <property type="entry name" value="GatA"/>
</dbReference>
<dbReference type="EC" id="6.3.5.7" evidence="7"/>
<protein>
    <recommendedName>
        <fullName evidence="7">Glutamyl-tRNA(Gln) amidotransferase subunit A</fullName>
        <shortName evidence="7">Glu-ADT subunit A</shortName>
        <ecNumber evidence="7">6.3.5.7</ecNumber>
    </recommendedName>
</protein>
<feature type="active site" description="Charge relay system" evidence="7">
    <location>
        <position position="64"/>
    </location>
</feature>
<evidence type="ECO:0000256" key="1">
    <source>
        <dbReference type="ARBA" id="ARBA00008069"/>
    </source>
</evidence>
<keyword evidence="3 7" id="KW-0547">Nucleotide-binding</keyword>
<evidence type="ECO:0000256" key="4">
    <source>
        <dbReference type="ARBA" id="ARBA00022840"/>
    </source>
</evidence>
<evidence type="ECO:0000256" key="6">
    <source>
        <dbReference type="ARBA" id="ARBA00047407"/>
    </source>
</evidence>
<proteinExistence type="inferred from homology"/>
<evidence type="ECO:0000256" key="3">
    <source>
        <dbReference type="ARBA" id="ARBA00022741"/>
    </source>
</evidence>
<dbReference type="PANTHER" id="PTHR11895:SF7">
    <property type="entry name" value="GLUTAMYL-TRNA(GLN) AMIDOTRANSFERASE SUBUNIT A, MITOCHONDRIAL"/>
    <property type="match status" value="1"/>
</dbReference>
<keyword evidence="2 7" id="KW-0436">Ligase</keyword>
<feature type="domain" description="Amidase" evidence="8">
    <location>
        <begin position="23"/>
        <end position="435"/>
    </location>
</feature>
<feature type="active site" description="Acyl-ester intermediate" evidence="7">
    <location>
        <position position="163"/>
    </location>
</feature>
<dbReference type="GO" id="GO:0050567">
    <property type="term" value="F:glutaminyl-tRNA synthase (glutamine-hydrolyzing) activity"/>
    <property type="evidence" value="ECO:0007669"/>
    <property type="project" value="UniProtKB-UniRule"/>
</dbReference>
<dbReference type="Proteomes" id="UP000178076">
    <property type="component" value="Unassembled WGS sequence"/>
</dbReference>
<comment type="similarity">
    <text evidence="1 7">Belongs to the amidase family. GatA subfamily.</text>
</comment>
<dbReference type="AlphaFoldDB" id="A0A1F7I422"/>
<reference evidence="9 10" key="1">
    <citation type="journal article" date="2016" name="Nat. Commun.">
        <title>Thousands of microbial genomes shed light on interconnected biogeochemical processes in an aquifer system.</title>
        <authorList>
            <person name="Anantharaman K."/>
            <person name="Brown C.T."/>
            <person name="Hug L.A."/>
            <person name="Sharon I."/>
            <person name="Castelle C.J."/>
            <person name="Probst A.J."/>
            <person name="Thomas B.C."/>
            <person name="Singh A."/>
            <person name="Wilkins M.J."/>
            <person name="Karaoz U."/>
            <person name="Brodie E.L."/>
            <person name="Williams K.H."/>
            <person name="Hubbard S.S."/>
            <person name="Banfield J.F."/>
        </authorList>
    </citation>
    <scope>NUCLEOTIDE SEQUENCE [LARGE SCALE GENOMIC DNA]</scope>
</reference>
<dbReference type="Gene3D" id="3.90.1300.10">
    <property type="entry name" value="Amidase signature (AS) domain"/>
    <property type="match status" value="1"/>
</dbReference>
<evidence type="ECO:0000256" key="7">
    <source>
        <dbReference type="HAMAP-Rule" id="MF_00120"/>
    </source>
</evidence>
<dbReference type="PROSITE" id="PS00571">
    <property type="entry name" value="AMIDASES"/>
    <property type="match status" value="1"/>
</dbReference>
<name>A0A1F7I422_9BACT</name>
<keyword evidence="4 7" id="KW-0067">ATP-binding</keyword>
<dbReference type="GO" id="GO:0006412">
    <property type="term" value="P:translation"/>
    <property type="evidence" value="ECO:0007669"/>
    <property type="project" value="UniProtKB-UniRule"/>
</dbReference>
<sequence>MSFLGRSLASLLSEGAVGNEVFEFFMKRIRTYDDKIHAFVPGGIADIFSAAKTGVLCGLPLALKDNIVTANLPTTASSKILEGYISPYDATVVTGLQTAGASFLGKTNLDAWAHGSSTEASDFGPTSNPYNLERVPGGSSGGSAAAVAAGLAPAAIGTETAGSIRLPAAWCGVVGLKPTYGRVSRYGIIAMGSSWDCPGPITQTVEDAALLLEVIAGQDPKDATSMSIPVEKWSKLLKTEKKLTIGYADEYFKDVDPEIMASVENAMHALEDRGHTLKKITMLDPKYAISVYMILQRAEVSSNLARYTGVRYGMNRTAFGKEAKKRIILGAFVLSSGYVDEYYKKAAKVRYLLAQDFKKAFEDVDVILAPTTPVTATRIGDADAYAFFGEMMDVLTEPAAAAGIPAISIPAGLSEAGLPIGVQLMGKHFDETTVLQIAYQLEQDLAFDRQAIFEKYA</sequence>
<dbReference type="PANTHER" id="PTHR11895">
    <property type="entry name" value="TRANSAMIDASE"/>
    <property type="match status" value="1"/>
</dbReference>
<comment type="function">
    <text evidence="7">Allows the formation of correctly charged Gln-tRNA(Gln) through the transamidation of misacylated Glu-tRNA(Gln) in organisms which lack glutaminyl-tRNA synthetase. The reaction takes place in the presence of glutamine and ATP through an activated gamma-phospho-Glu-tRNA(Gln).</text>
</comment>
<dbReference type="InterPro" id="IPR036928">
    <property type="entry name" value="AS_sf"/>
</dbReference>
<evidence type="ECO:0000313" key="9">
    <source>
        <dbReference type="EMBL" id="OGK38119.1"/>
    </source>
</evidence>
<comment type="subunit">
    <text evidence="7">Heterotrimer of A, B and C subunits.</text>
</comment>
<dbReference type="InterPro" id="IPR000120">
    <property type="entry name" value="Amidase"/>
</dbReference>
<dbReference type="InterPro" id="IPR020556">
    <property type="entry name" value="Amidase_CS"/>
</dbReference>
<accession>A0A1F7I422</accession>
<keyword evidence="5 7" id="KW-0648">Protein biosynthesis</keyword>
<evidence type="ECO:0000256" key="2">
    <source>
        <dbReference type="ARBA" id="ARBA00022598"/>
    </source>
</evidence>
<evidence type="ECO:0000259" key="8">
    <source>
        <dbReference type="Pfam" id="PF01425"/>
    </source>
</evidence>
<dbReference type="InterPro" id="IPR023631">
    <property type="entry name" value="Amidase_dom"/>
</dbReference>
<dbReference type="NCBIfam" id="TIGR00132">
    <property type="entry name" value="gatA"/>
    <property type="match status" value="1"/>
</dbReference>
<feature type="active site" description="Charge relay system" evidence="7">
    <location>
        <position position="139"/>
    </location>
</feature>
<dbReference type="Pfam" id="PF01425">
    <property type="entry name" value="Amidase"/>
    <property type="match status" value="1"/>
</dbReference>
<dbReference type="EMBL" id="MGAD01000031">
    <property type="protein sequence ID" value="OGK38119.1"/>
    <property type="molecule type" value="Genomic_DNA"/>
</dbReference>
<evidence type="ECO:0000313" key="10">
    <source>
        <dbReference type="Proteomes" id="UP000178076"/>
    </source>
</evidence>
<organism evidence="9 10">
    <name type="scientific">Candidatus Roizmanbacteria bacterium RIFCSPHIGHO2_12_FULL_42_10</name>
    <dbReference type="NCBI Taxonomy" id="1802053"/>
    <lineage>
        <taxon>Bacteria</taxon>
        <taxon>Candidatus Roizmaniibacteriota</taxon>
    </lineage>
</organism>
<dbReference type="GO" id="GO:0005524">
    <property type="term" value="F:ATP binding"/>
    <property type="evidence" value="ECO:0007669"/>
    <property type="project" value="UniProtKB-KW"/>
</dbReference>
<gene>
    <name evidence="7" type="primary">gatA</name>
    <name evidence="9" type="ORF">A3F32_00090</name>
</gene>
<dbReference type="GO" id="GO:0030956">
    <property type="term" value="C:glutamyl-tRNA(Gln) amidotransferase complex"/>
    <property type="evidence" value="ECO:0007669"/>
    <property type="project" value="InterPro"/>
</dbReference>
<dbReference type="SUPFAM" id="SSF75304">
    <property type="entry name" value="Amidase signature (AS) enzymes"/>
    <property type="match status" value="1"/>
</dbReference>
<comment type="catalytic activity">
    <reaction evidence="6 7">
        <text>L-glutamyl-tRNA(Gln) + L-glutamine + ATP + H2O = L-glutaminyl-tRNA(Gln) + L-glutamate + ADP + phosphate + H(+)</text>
        <dbReference type="Rhea" id="RHEA:17521"/>
        <dbReference type="Rhea" id="RHEA-COMP:9681"/>
        <dbReference type="Rhea" id="RHEA-COMP:9684"/>
        <dbReference type="ChEBI" id="CHEBI:15377"/>
        <dbReference type="ChEBI" id="CHEBI:15378"/>
        <dbReference type="ChEBI" id="CHEBI:29985"/>
        <dbReference type="ChEBI" id="CHEBI:30616"/>
        <dbReference type="ChEBI" id="CHEBI:43474"/>
        <dbReference type="ChEBI" id="CHEBI:58359"/>
        <dbReference type="ChEBI" id="CHEBI:78520"/>
        <dbReference type="ChEBI" id="CHEBI:78521"/>
        <dbReference type="ChEBI" id="CHEBI:456216"/>
        <dbReference type="EC" id="6.3.5.7"/>
    </reaction>
</comment>